<protein>
    <submittedName>
        <fullName evidence="2">Uncharacterized protein</fullName>
    </submittedName>
</protein>
<keyword evidence="3" id="KW-1185">Reference proteome</keyword>
<evidence type="ECO:0000256" key="1">
    <source>
        <dbReference type="SAM" id="Phobius"/>
    </source>
</evidence>
<dbReference type="RefSeq" id="WP_147582678.1">
    <property type="nucleotide sequence ID" value="NZ_CP042831.1"/>
</dbReference>
<evidence type="ECO:0000313" key="2">
    <source>
        <dbReference type="EMBL" id="QEE49123.1"/>
    </source>
</evidence>
<organism evidence="2 3">
    <name type="scientific">Flavobacterium alkalisoli</name>
    <dbReference type="NCBI Taxonomy" id="2602769"/>
    <lineage>
        <taxon>Bacteria</taxon>
        <taxon>Pseudomonadati</taxon>
        <taxon>Bacteroidota</taxon>
        <taxon>Flavobacteriia</taxon>
        <taxon>Flavobacteriales</taxon>
        <taxon>Flavobacteriaceae</taxon>
        <taxon>Flavobacterium</taxon>
    </lineage>
</organism>
<feature type="transmembrane region" description="Helical" evidence="1">
    <location>
        <begin position="110"/>
        <end position="130"/>
    </location>
</feature>
<gene>
    <name evidence="2" type="ORF">FUA48_05865</name>
</gene>
<reference evidence="2 3" key="1">
    <citation type="submission" date="2019-08" db="EMBL/GenBank/DDBJ databases">
        <title>Flavobacterium alkalisoli sp. nov., isolated from rhizosphere soil of Suaeda salsa.</title>
        <authorList>
            <person name="Sun J.-Q."/>
            <person name="Xu L."/>
        </authorList>
    </citation>
    <scope>NUCLEOTIDE SEQUENCE [LARGE SCALE GENOMIC DNA]</scope>
    <source>
        <strain evidence="2 3">XS-5</strain>
    </source>
</reference>
<keyword evidence="1" id="KW-0472">Membrane</keyword>
<proteinExistence type="predicted"/>
<accession>A0A5B9FPA3</accession>
<evidence type="ECO:0000313" key="3">
    <source>
        <dbReference type="Proteomes" id="UP000321222"/>
    </source>
</evidence>
<dbReference type="KEGG" id="fak:FUA48_05865"/>
<keyword evidence="1" id="KW-0812">Transmembrane</keyword>
<dbReference type="EMBL" id="CP042831">
    <property type="protein sequence ID" value="QEE49123.1"/>
    <property type="molecule type" value="Genomic_DNA"/>
</dbReference>
<keyword evidence="1" id="KW-1133">Transmembrane helix</keyword>
<dbReference type="Proteomes" id="UP000321222">
    <property type="component" value="Chromosome"/>
</dbReference>
<dbReference type="AlphaFoldDB" id="A0A5B9FPA3"/>
<sequence>MKNLTLIFILTYSIAFTQSKIDVDTQSQVKGNAINENKHSEILDRLLNNPESLKLEDSLKDITGLSNRVGNAASVPKEFTEASQEMNWNPNSMSYDDMQREAKIYNRKKYLNWGYIGFGVCALIGALFFIKKLMK</sequence>
<name>A0A5B9FPA3_9FLAO</name>